<keyword evidence="1 2" id="KW-0812">Transmembrane</keyword>
<name>G7K5P4_MEDTR</name>
<dbReference type="AlphaFoldDB" id="G7K5P4"/>
<reference evidence="2 4" key="2">
    <citation type="journal article" date="2014" name="BMC Genomics">
        <title>An improved genome release (version Mt4.0) for the model legume Medicago truncatula.</title>
        <authorList>
            <person name="Tang H."/>
            <person name="Krishnakumar V."/>
            <person name="Bidwell S."/>
            <person name="Rosen B."/>
            <person name="Chan A."/>
            <person name="Zhou S."/>
            <person name="Gentzbittel L."/>
            <person name="Childs K.L."/>
            <person name="Yandell M."/>
            <person name="Gundlach H."/>
            <person name="Mayer K.F."/>
            <person name="Schwartz D.C."/>
            <person name="Town C.D."/>
        </authorList>
    </citation>
    <scope>GENOME REANNOTATION</scope>
    <source>
        <strain evidence="3 4">cv. Jemalong A17</strain>
    </source>
</reference>
<proteinExistence type="predicted"/>
<feature type="transmembrane region" description="Helical" evidence="1">
    <location>
        <begin position="65"/>
        <end position="83"/>
    </location>
</feature>
<accession>G7K5P4</accession>
<keyword evidence="1" id="KW-0472">Membrane</keyword>
<dbReference type="PaxDb" id="3880-AES98869"/>
<dbReference type="STRING" id="3880.G7K5P4"/>
<reference evidence="3" key="3">
    <citation type="submission" date="2015-04" db="UniProtKB">
        <authorList>
            <consortium name="EnsemblPlants"/>
        </authorList>
    </citation>
    <scope>IDENTIFICATION</scope>
    <source>
        <strain evidence="3">cv. Jemalong A17</strain>
    </source>
</reference>
<dbReference type="EnsemblPlants" id="AES98869">
    <property type="protein sequence ID" value="AES98869"/>
    <property type="gene ID" value="MTR_5g073860"/>
</dbReference>
<sequence>MAASLFLKENLAYLRNNMVKQIVRWLKQPKVWRFVSFTSSFIGFLCYALSSSFNHLFGNWNLLKIFLYTVFSFIICLAIFFANKWQNSPSLRLRAHLVFSIFTITTVYSFFFDKANGKPDVYSLVSGAAFAIMSLGLSKQSYPLIILRFYLHAPTEQSEELTNAADYHAIQVDASQVNFDSLVALDLTFDALHENGDLRLQQEDSLVVVNQINSLSQQDNSDDNDHNRLVLYRKPLARMNLINQETSHILIVVPQHTDYRISCLEDFKNMIHKILDVDGFSIEPTSELVQIMEANYEIFKMNLSARALYTFDFLNLKISPISRVSLLENKIKIPRVPSLGIRQRRGSKLRSQQLKEMIDAMENNDVVRDNYKERLLEYHKYL</sequence>
<keyword evidence="4" id="KW-1185">Reference proteome</keyword>
<gene>
    <name evidence="2" type="ordered locus">MTR_5g073860</name>
</gene>
<protein>
    <submittedName>
        <fullName evidence="2">Transmembrane protein, putative</fullName>
    </submittedName>
</protein>
<evidence type="ECO:0000313" key="4">
    <source>
        <dbReference type="Proteomes" id="UP000002051"/>
    </source>
</evidence>
<keyword evidence="1" id="KW-1133">Transmembrane helix</keyword>
<evidence type="ECO:0000313" key="2">
    <source>
        <dbReference type="EMBL" id="AES98869.1"/>
    </source>
</evidence>
<dbReference type="HOGENOM" id="CLU_724374_0_0_1"/>
<feature type="transmembrane region" description="Helical" evidence="1">
    <location>
        <begin position="95"/>
        <end position="115"/>
    </location>
</feature>
<reference evidence="2 4" key="1">
    <citation type="journal article" date="2011" name="Nature">
        <title>The Medicago genome provides insight into the evolution of rhizobial symbioses.</title>
        <authorList>
            <person name="Young N.D."/>
            <person name="Debelle F."/>
            <person name="Oldroyd G.E."/>
            <person name="Geurts R."/>
            <person name="Cannon S.B."/>
            <person name="Udvardi M.K."/>
            <person name="Benedito V.A."/>
            <person name="Mayer K.F."/>
            <person name="Gouzy J."/>
            <person name="Schoof H."/>
            <person name="Van de Peer Y."/>
            <person name="Proost S."/>
            <person name="Cook D.R."/>
            <person name="Meyers B.C."/>
            <person name="Spannagl M."/>
            <person name="Cheung F."/>
            <person name="De Mita S."/>
            <person name="Krishnakumar V."/>
            <person name="Gundlach H."/>
            <person name="Zhou S."/>
            <person name="Mudge J."/>
            <person name="Bharti A.K."/>
            <person name="Murray J.D."/>
            <person name="Naoumkina M.A."/>
            <person name="Rosen B."/>
            <person name="Silverstein K.A."/>
            <person name="Tang H."/>
            <person name="Rombauts S."/>
            <person name="Zhao P.X."/>
            <person name="Zhou P."/>
            <person name="Barbe V."/>
            <person name="Bardou P."/>
            <person name="Bechner M."/>
            <person name="Bellec A."/>
            <person name="Berger A."/>
            <person name="Berges H."/>
            <person name="Bidwell S."/>
            <person name="Bisseling T."/>
            <person name="Choisne N."/>
            <person name="Couloux A."/>
            <person name="Denny R."/>
            <person name="Deshpande S."/>
            <person name="Dai X."/>
            <person name="Doyle J.J."/>
            <person name="Dudez A.M."/>
            <person name="Farmer A.D."/>
            <person name="Fouteau S."/>
            <person name="Franken C."/>
            <person name="Gibelin C."/>
            <person name="Gish J."/>
            <person name="Goldstein S."/>
            <person name="Gonzalez A.J."/>
            <person name="Green P.J."/>
            <person name="Hallab A."/>
            <person name="Hartog M."/>
            <person name="Hua A."/>
            <person name="Humphray S.J."/>
            <person name="Jeong D.H."/>
            <person name="Jing Y."/>
            <person name="Jocker A."/>
            <person name="Kenton S.M."/>
            <person name="Kim D.J."/>
            <person name="Klee K."/>
            <person name="Lai H."/>
            <person name="Lang C."/>
            <person name="Lin S."/>
            <person name="Macmil S.L."/>
            <person name="Magdelenat G."/>
            <person name="Matthews L."/>
            <person name="McCorrison J."/>
            <person name="Monaghan E.L."/>
            <person name="Mun J.H."/>
            <person name="Najar F.Z."/>
            <person name="Nicholson C."/>
            <person name="Noirot C."/>
            <person name="O'Bleness M."/>
            <person name="Paule C.R."/>
            <person name="Poulain J."/>
            <person name="Prion F."/>
            <person name="Qin B."/>
            <person name="Qu C."/>
            <person name="Retzel E.F."/>
            <person name="Riddle C."/>
            <person name="Sallet E."/>
            <person name="Samain S."/>
            <person name="Samson N."/>
            <person name="Sanders I."/>
            <person name="Saurat O."/>
            <person name="Scarpelli C."/>
            <person name="Schiex T."/>
            <person name="Segurens B."/>
            <person name="Severin A.J."/>
            <person name="Sherrier D.J."/>
            <person name="Shi R."/>
            <person name="Sims S."/>
            <person name="Singer S.R."/>
            <person name="Sinharoy S."/>
            <person name="Sterck L."/>
            <person name="Viollet A."/>
            <person name="Wang B.B."/>
            <person name="Wang K."/>
            <person name="Wang M."/>
            <person name="Wang X."/>
            <person name="Warfsmann J."/>
            <person name="Weissenbach J."/>
            <person name="White D.D."/>
            <person name="White J.D."/>
            <person name="Wiley G.B."/>
            <person name="Wincker P."/>
            <person name="Xing Y."/>
            <person name="Yang L."/>
            <person name="Yao Z."/>
            <person name="Ying F."/>
            <person name="Zhai J."/>
            <person name="Zhou L."/>
            <person name="Zuber A."/>
            <person name="Denarie J."/>
            <person name="Dixon R.A."/>
            <person name="May G.D."/>
            <person name="Schwartz D.C."/>
            <person name="Rogers J."/>
            <person name="Quetier F."/>
            <person name="Town C.D."/>
            <person name="Roe B.A."/>
        </authorList>
    </citation>
    <scope>NUCLEOTIDE SEQUENCE [LARGE SCALE GENOMIC DNA]</scope>
    <source>
        <strain evidence="2">A17</strain>
        <strain evidence="3 4">cv. Jemalong A17</strain>
    </source>
</reference>
<evidence type="ECO:0000313" key="3">
    <source>
        <dbReference type="EnsemblPlants" id="AES98869"/>
    </source>
</evidence>
<organism evidence="2 4">
    <name type="scientific">Medicago truncatula</name>
    <name type="common">Barrel medic</name>
    <name type="synonym">Medicago tribuloides</name>
    <dbReference type="NCBI Taxonomy" id="3880"/>
    <lineage>
        <taxon>Eukaryota</taxon>
        <taxon>Viridiplantae</taxon>
        <taxon>Streptophyta</taxon>
        <taxon>Embryophyta</taxon>
        <taxon>Tracheophyta</taxon>
        <taxon>Spermatophyta</taxon>
        <taxon>Magnoliopsida</taxon>
        <taxon>eudicotyledons</taxon>
        <taxon>Gunneridae</taxon>
        <taxon>Pentapetalae</taxon>
        <taxon>rosids</taxon>
        <taxon>fabids</taxon>
        <taxon>Fabales</taxon>
        <taxon>Fabaceae</taxon>
        <taxon>Papilionoideae</taxon>
        <taxon>50 kb inversion clade</taxon>
        <taxon>NPAAA clade</taxon>
        <taxon>Hologalegina</taxon>
        <taxon>IRL clade</taxon>
        <taxon>Trifolieae</taxon>
        <taxon>Medicago</taxon>
    </lineage>
</organism>
<dbReference type="EMBL" id="CM001221">
    <property type="protein sequence ID" value="AES98869.1"/>
    <property type="molecule type" value="Genomic_DNA"/>
</dbReference>
<evidence type="ECO:0000256" key="1">
    <source>
        <dbReference type="SAM" id="Phobius"/>
    </source>
</evidence>
<feature type="transmembrane region" description="Helical" evidence="1">
    <location>
        <begin position="121"/>
        <end position="138"/>
    </location>
</feature>
<dbReference type="Proteomes" id="UP000002051">
    <property type="component" value="Chromosome 5"/>
</dbReference>
<feature type="transmembrane region" description="Helical" evidence="1">
    <location>
        <begin position="31"/>
        <end position="53"/>
    </location>
</feature>